<evidence type="ECO:0000313" key="2">
    <source>
        <dbReference type="EMBL" id="KPG16163.1"/>
    </source>
</evidence>
<evidence type="ECO:0000313" key="4">
    <source>
        <dbReference type="Proteomes" id="UP000037843"/>
    </source>
</evidence>
<dbReference type="InterPro" id="IPR029058">
    <property type="entry name" value="AB_hydrolase_fold"/>
</dbReference>
<dbReference type="RefSeq" id="WP_043078009.1">
    <property type="nucleotide sequence ID" value="NZ_CP011530.1"/>
</dbReference>
<dbReference type="Proteomes" id="UP000037962">
    <property type="component" value="Unassembled WGS sequence"/>
</dbReference>
<protein>
    <submittedName>
        <fullName evidence="2">Alpha/beta hydrolase</fullName>
    </submittedName>
</protein>
<dbReference type="SUPFAM" id="SSF53474">
    <property type="entry name" value="alpha/beta-Hydrolases"/>
    <property type="match status" value="1"/>
</dbReference>
<name>A0A7V8LSN4_9MYCO</name>
<reference evidence="4 5" key="1">
    <citation type="submission" date="2015-09" db="EMBL/GenBank/DDBJ databases">
        <title>Genome Sequences of Mycobacterium immunogenum Isolates, Recuperated from a Chloraminated Drinking Water Distribution System Simulator Subjected to Episodes of Nitrification.</title>
        <authorList>
            <person name="Gomez-Alvarez V."/>
            <person name="Revetta R.P."/>
        </authorList>
    </citation>
    <scope>NUCLEOTIDE SEQUENCE [LARGE SCALE GENOMIC DNA]</scope>
    <source>
        <strain evidence="2 4">H008</strain>
        <strain evidence="3 5">H076</strain>
    </source>
</reference>
<feature type="domain" description="AB hydrolase-1" evidence="1">
    <location>
        <begin position="28"/>
        <end position="271"/>
    </location>
</feature>
<accession>A0A7V8LSN4</accession>
<dbReference type="Proteomes" id="UP000037843">
    <property type="component" value="Unassembled WGS sequence"/>
</dbReference>
<evidence type="ECO:0000259" key="1">
    <source>
        <dbReference type="Pfam" id="PF00561"/>
    </source>
</evidence>
<dbReference type="KEGG" id="miz:BAB75_16455"/>
<dbReference type="PRINTS" id="PR00412">
    <property type="entry name" value="EPOXHYDRLASE"/>
</dbReference>
<dbReference type="InterPro" id="IPR051340">
    <property type="entry name" value="Haloalkane_dehalogenase"/>
</dbReference>
<dbReference type="OrthoDB" id="5431692at2"/>
<organism evidence="2 4">
    <name type="scientific">Mycobacteroides immunogenum</name>
    <dbReference type="NCBI Taxonomy" id="83262"/>
    <lineage>
        <taxon>Bacteria</taxon>
        <taxon>Bacillati</taxon>
        <taxon>Actinomycetota</taxon>
        <taxon>Actinomycetes</taxon>
        <taxon>Mycobacteriales</taxon>
        <taxon>Mycobacteriaceae</taxon>
        <taxon>Mycobacteroides</taxon>
    </lineage>
</organism>
<dbReference type="EMBL" id="LJFS01000003">
    <property type="protein sequence ID" value="KPG36646.1"/>
    <property type="molecule type" value="Genomic_DNA"/>
</dbReference>
<evidence type="ECO:0000313" key="5">
    <source>
        <dbReference type="Proteomes" id="UP000037962"/>
    </source>
</evidence>
<dbReference type="AlphaFoldDB" id="A0A7V8LSN4"/>
<dbReference type="Gene3D" id="3.40.50.1820">
    <property type="entry name" value="alpha/beta hydrolase"/>
    <property type="match status" value="1"/>
</dbReference>
<dbReference type="InterPro" id="IPR000073">
    <property type="entry name" value="AB_hydrolase_1"/>
</dbReference>
<comment type="caution">
    <text evidence="2">The sequence shown here is derived from an EMBL/GenBank/DDBJ whole genome shotgun (WGS) entry which is preliminary data.</text>
</comment>
<gene>
    <name evidence="2" type="ORF">AN908_04015</name>
    <name evidence="3" type="ORF">AN912_03240</name>
</gene>
<dbReference type="PANTHER" id="PTHR42977:SF1">
    <property type="entry name" value="BLR6576 PROTEIN"/>
    <property type="match status" value="1"/>
</dbReference>
<dbReference type="PRINTS" id="PR00111">
    <property type="entry name" value="ABHYDROLASE"/>
</dbReference>
<keyword evidence="5" id="KW-1185">Reference proteome</keyword>
<dbReference type="GeneID" id="45765459"/>
<dbReference type="PANTHER" id="PTHR42977">
    <property type="entry name" value="HYDROLASE-RELATED"/>
    <property type="match status" value="1"/>
</dbReference>
<dbReference type="EMBL" id="LJFO01000002">
    <property type="protein sequence ID" value="KPG16163.1"/>
    <property type="molecule type" value="Genomic_DNA"/>
</dbReference>
<keyword evidence="2" id="KW-0378">Hydrolase</keyword>
<proteinExistence type="predicted"/>
<evidence type="ECO:0000313" key="3">
    <source>
        <dbReference type="EMBL" id="KPG36646.1"/>
    </source>
</evidence>
<dbReference type="Pfam" id="PF00561">
    <property type="entry name" value="Abhydrolase_1"/>
    <property type="match status" value="1"/>
</dbReference>
<sequence length="290" mass="32462">MSLDVLHRYATVDGHRLFYREAGREEAPAIVLLHGFPTSSYMFRNLIERLADDYRVIAPDHLGFGYSDMPLVSEFDYTFDALADLTRGLLDQLGLSRYAIYVQDYGAPIGWRLALNRPGSITAIVTQSGNGYDEGFVEDFWTTVWDYQRAQTAESEAAIRTALDVEAIKWQYLTGAPDEAVVSPDTWTLDSALLSRPGNDEIQLKLFRDYATNAPMYPALHEYLRSSGVPVLAVWGRNDPIFGPDGARAFRRDARNAEIHLLDGGHFLLETAGEHVAALIKAFLRRVGAE</sequence>
<dbReference type="GO" id="GO:0004301">
    <property type="term" value="F:epoxide hydrolase activity"/>
    <property type="evidence" value="ECO:0007669"/>
    <property type="project" value="TreeGrafter"/>
</dbReference>
<dbReference type="InterPro" id="IPR000639">
    <property type="entry name" value="Epox_hydrolase-like"/>
</dbReference>